<dbReference type="EMBL" id="CAJMXA010003607">
    <property type="protein sequence ID" value="CAE6506714.1"/>
    <property type="molecule type" value="Genomic_DNA"/>
</dbReference>
<protein>
    <submittedName>
        <fullName evidence="1">Uncharacterized protein</fullName>
    </submittedName>
</protein>
<sequence>MSTNDGSILTPCPIPTSKSIADGTAESLPPWSLQAEAWWILPVIPMPWQTKELPNGALDPQESTNFQKLQATYQGGIGAIQLIRYHSSPLGPYDELLYIPGQMKYKVGESSLSGASITRIYVSTFASVANGKLSSQIPRNVPKHLARFEFTSETPSDSLSPTLASVYPSLSDSPTPEFSQDPVFRARLVPSRRLPNFPLNLSKLPRTLLDPRVIQPPLTDPIGTEQWCIVAPGYAGQVRVMYPEPGLEGARYGDGVGFPDLQPMSVGLWWPKASASALSGLARAIDIRLGGYFVSCPGNFRPDF</sequence>
<organism evidence="1 2">
    <name type="scientific">Rhizoctonia solani</name>
    <dbReference type="NCBI Taxonomy" id="456999"/>
    <lineage>
        <taxon>Eukaryota</taxon>
        <taxon>Fungi</taxon>
        <taxon>Dikarya</taxon>
        <taxon>Basidiomycota</taxon>
        <taxon>Agaricomycotina</taxon>
        <taxon>Agaricomycetes</taxon>
        <taxon>Cantharellales</taxon>
        <taxon>Ceratobasidiaceae</taxon>
        <taxon>Rhizoctonia</taxon>
    </lineage>
</organism>
<gene>
    <name evidence="1" type="ORF">RDB_LOCUS120939</name>
</gene>
<dbReference type="PANTHER" id="PTHR40518:SF1">
    <property type="entry name" value="ACETOACETATE DECARBOXYLASE"/>
    <property type="match status" value="1"/>
</dbReference>
<reference evidence="1" key="1">
    <citation type="submission" date="2021-01" db="EMBL/GenBank/DDBJ databases">
        <authorList>
            <person name="Kaushik A."/>
        </authorList>
    </citation>
    <scope>NUCLEOTIDE SEQUENCE</scope>
    <source>
        <strain evidence="1">AG6-10EEA</strain>
    </source>
</reference>
<dbReference type="PANTHER" id="PTHR40518">
    <property type="entry name" value="ACETOACETATE DECARBOXYLASE"/>
    <property type="match status" value="1"/>
</dbReference>
<proteinExistence type="predicted"/>
<dbReference type="AlphaFoldDB" id="A0A8H3HDZ4"/>
<evidence type="ECO:0000313" key="2">
    <source>
        <dbReference type="Proteomes" id="UP000663853"/>
    </source>
</evidence>
<dbReference type="Proteomes" id="UP000663853">
    <property type="component" value="Unassembled WGS sequence"/>
</dbReference>
<evidence type="ECO:0000313" key="1">
    <source>
        <dbReference type="EMBL" id="CAE6506714.1"/>
    </source>
</evidence>
<name>A0A8H3HDZ4_9AGAM</name>
<accession>A0A8H3HDZ4</accession>
<comment type="caution">
    <text evidence="1">The sequence shown here is derived from an EMBL/GenBank/DDBJ whole genome shotgun (WGS) entry which is preliminary data.</text>
</comment>